<reference evidence="1 2" key="1">
    <citation type="journal article" date="2024" name="Ann. Entomol. Soc. Am.">
        <title>Genomic analyses of the southern and eastern yellowjacket wasps (Hymenoptera: Vespidae) reveal evolutionary signatures of social life.</title>
        <authorList>
            <person name="Catto M.A."/>
            <person name="Caine P.B."/>
            <person name="Orr S.E."/>
            <person name="Hunt B.G."/>
            <person name="Goodisman M.A.D."/>
        </authorList>
    </citation>
    <scope>NUCLEOTIDE SEQUENCE [LARGE SCALE GENOMIC DNA]</scope>
    <source>
        <strain evidence="1">232</strain>
        <tissue evidence="1">Head and thorax</tissue>
    </source>
</reference>
<evidence type="ECO:0000313" key="2">
    <source>
        <dbReference type="Proteomes" id="UP001607303"/>
    </source>
</evidence>
<protein>
    <submittedName>
        <fullName evidence="1">Tyrosine-protein kinase Abl isoform X1</fullName>
    </submittedName>
</protein>
<proteinExistence type="predicted"/>
<evidence type="ECO:0000313" key="1">
    <source>
        <dbReference type="EMBL" id="KAL2739734.1"/>
    </source>
</evidence>
<dbReference type="AlphaFoldDB" id="A0ABD2C3X3"/>
<dbReference type="Proteomes" id="UP001607303">
    <property type="component" value="Unassembled WGS sequence"/>
</dbReference>
<keyword evidence="2" id="KW-1185">Reference proteome</keyword>
<keyword evidence="1" id="KW-0418">Kinase</keyword>
<dbReference type="EMBL" id="JAYRBN010000061">
    <property type="protein sequence ID" value="KAL2739734.1"/>
    <property type="molecule type" value="Genomic_DNA"/>
</dbReference>
<organism evidence="1 2">
    <name type="scientific">Vespula maculifrons</name>
    <name type="common">Eastern yellow jacket</name>
    <name type="synonym">Wasp</name>
    <dbReference type="NCBI Taxonomy" id="7453"/>
    <lineage>
        <taxon>Eukaryota</taxon>
        <taxon>Metazoa</taxon>
        <taxon>Ecdysozoa</taxon>
        <taxon>Arthropoda</taxon>
        <taxon>Hexapoda</taxon>
        <taxon>Insecta</taxon>
        <taxon>Pterygota</taxon>
        <taxon>Neoptera</taxon>
        <taxon>Endopterygota</taxon>
        <taxon>Hymenoptera</taxon>
        <taxon>Apocrita</taxon>
        <taxon>Aculeata</taxon>
        <taxon>Vespoidea</taxon>
        <taxon>Vespidae</taxon>
        <taxon>Vespinae</taxon>
        <taxon>Vespula</taxon>
    </lineage>
</organism>
<comment type="caution">
    <text evidence="1">The sequence shown here is derived from an EMBL/GenBank/DDBJ whole genome shotgun (WGS) entry which is preliminary data.</text>
</comment>
<name>A0ABD2C3X3_VESMC</name>
<sequence>MGAQQTKDRIIPAGSTVRQTRKQPRNLKESRIIGSNIFTEHSDTILYRYCYAMVILNKDWIKALLQSRPLPHIPALPEGDPPSSSNVQPISQQANIQQHTSVSTSGLLEAANRSISNHQLHIFPEIQYLNKRKINLNSSKVYHSKK</sequence>
<accession>A0ABD2C3X3</accession>
<dbReference type="GO" id="GO:0016301">
    <property type="term" value="F:kinase activity"/>
    <property type="evidence" value="ECO:0007669"/>
    <property type="project" value="UniProtKB-KW"/>
</dbReference>
<keyword evidence="1" id="KW-0808">Transferase</keyword>
<gene>
    <name evidence="1" type="ORF">V1477_011123</name>
</gene>